<dbReference type="SUPFAM" id="SSF52833">
    <property type="entry name" value="Thioredoxin-like"/>
    <property type="match status" value="1"/>
</dbReference>
<gene>
    <name evidence="2" type="ORF">ACFQ5G_12365</name>
</gene>
<dbReference type="Proteomes" id="UP001597183">
    <property type="component" value="Unassembled WGS sequence"/>
</dbReference>
<evidence type="ECO:0000259" key="1">
    <source>
        <dbReference type="PROSITE" id="PS51352"/>
    </source>
</evidence>
<dbReference type="InterPro" id="IPR000866">
    <property type="entry name" value="AhpC/TSA"/>
</dbReference>
<dbReference type="InterPro" id="IPR036249">
    <property type="entry name" value="Thioredoxin-like_sf"/>
</dbReference>
<sequence>MIPAGERVGGFTATTVDGEPVSRDVLTGDTVVAFMKPGCPPCEENLPAFLQLARDTPGGRHRVLAVVAGTAAEAAPMVAQLGPVSQVLFDPEDGPMARAFEVSGYPVYYVIGETGVVRSSAYRPQQIQIAALA</sequence>
<dbReference type="PANTHER" id="PTHR42852:SF18">
    <property type="entry name" value="CHROMOSOME UNDETERMINED SCAFFOLD_47, WHOLE GENOME SHOTGUN SEQUENCE"/>
    <property type="match status" value="1"/>
</dbReference>
<accession>A0ABW4A6J9</accession>
<dbReference type="PROSITE" id="PS51352">
    <property type="entry name" value="THIOREDOXIN_2"/>
    <property type="match status" value="1"/>
</dbReference>
<reference evidence="3" key="1">
    <citation type="journal article" date="2019" name="Int. J. Syst. Evol. Microbiol.">
        <title>The Global Catalogue of Microorganisms (GCM) 10K type strain sequencing project: providing services to taxonomists for standard genome sequencing and annotation.</title>
        <authorList>
            <consortium name="The Broad Institute Genomics Platform"/>
            <consortium name="The Broad Institute Genome Sequencing Center for Infectious Disease"/>
            <person name="Wu L."/>
            <person name="Ma J."/>
        </authorList>
    </citation>
    <scope>NUCLEOTIDE SEQUENCE [LARGE SCALE GENOMIC DNA]</scope>
    <source>
        <strain evidence="3">CCM 7526</strain>
    </source>
</reference>
<evidence type="ECO:0000313" key="3">
    <source>
        <dbReference type="Proteomes" id="UP001597183"/>
    </source>
</evidence>
<dbReference type="Gene3D" id="3.40.30.10">
    <property type="entry name" value="Glutaredoxin"/>
    <property type="match status" value="1"/>
</dbReference>
<dbReference type="EMBL" id="JBHTMK010000016">
    <property type="protein sequence ID" value="MFD1366139.1"/>
    <property type="molecule type" value="Genomic_DNA"/>
</dbReference>
<dbReference type="CDD" id="cd02966">
    <property type="entry name" value="TlpA_like_family"/>
    <property type="match status" value="1"/>
</dbReference>
<dbReference type="Pfam" id="PF00578">
    <property type="entry name" value="AhpC-TSA"/>
    <property type="match status" value="1"/>
</dbReference>
<feature type="domain" description="Thioredoxin" evidence="1">
    <location>
        <begin position="2"/>
        <end position="133"/>
    </location>
</feature>
<name>A0ABW4A6J9_9ACTN</name>
<keyword evidence="3" id="KW-1185">Reference proteome</keyword>
<evidence type="ECO:0000313" key="2">
    <source>
        <dbReference type="EMBL" id="MFD1366139.1"/>
    </source>
</evidence>
<proteinExistence type="predicted"/>
<dbReference type="RefSeq" id="WP_317786579.1">
    <property type="nucleotide sequence ID" value="NZ_AP028461.1"/>
</dbReference>
<protein>
    <submittedName>
        <fullName evidence="2">TlpA disulfide reductase family protein</fullName>
    </submittedName>
</protein>
<dbReference type="PANTHER" id="PTHR42852">
    <property type="entry name" value="THIOL:DISULFIDE INTERCHANGE PROTEIN DSBE"/>
    <property type="match status" value="1"/>
</dbReference>
<dbReference type="InterPro" id="IPR050553">
    <property type="entry name" value="Thioredoxin_ResA/DsbE_sf"/>
</dbReference>
<organism evidence="2 3">
    <name type="scientific">Actinoplanes sichuanensis</name>
    <dbReference type="NCBI Taxonomy" id="512349"/>
    <lineage>
        <taxon>Bacteria</taxon>
        <taxon>Bacillati</taxon>
        <taxon>Actinomycetota</taxon>
        <taxon>Actinomycetes</taxon>
        <taxon>Micromonosporales</taxon>
        <taxon>Micromonosporaceae</taxon>
        <taxon>Actinoplanes</taxon>
    </lineage>
</organism>
<dbReference type="InterPro" id="IPR013766">
    <property type="entry name" value="Thioredoxin_domain"/>
</dbReference>
<comment type="caution">
    <text evidence="2">The sequence shown here is derived from an EMBL/GenBank/DDBJ whole genome shotgun (WGS) entry which is preliminary data.</text>
</comment>